<sequence>MSSEYNPPSDPLDVIHADHEILIVNKPTGLLSVPGKGPHLADCLISRVQEAFPQALLIHRLDRDTSGVMVFALTPHAQRHIGLQFEKRMTKKTYVARVWGRLEPKTGTVDLPLIVDWENRPLQKVCHETGKAAQTDWKVLRSDGVESRVRMMPKTGRSHQLRVHMLSLGHPILGDPFYATGEALNFDRLMLHSEELRLRHPDGGEGVRFRAKAPF</sequence>
<dbReference type="InterPro" id="IPR006224">
    <property type="entry name" value="PsdUridine_synth_RluA-like_CS"/>
</dbReference>
<comment type="catalytic activity">
    <reaction evidence="9">
        <text>a uridine in RNA = a pseudouridine in RNA</text>
        <dbReference type="Rhea" id="RHEA:48348"/>
        <dbReference type="Rhea" id="RHEA-COMP:12068"/>
        <dbReference type="Rhea" id="RHEA-COMP:12069"/>
        <dbReference type="ChEBI" id="CHEBI:65314"/>
        <dbReference type="ChEBI" id="CHEBI:65315"/>
    </reaction>
</comment>
<comment type="catalytic activity">
    <reaction evidence="6">
        <text>uridine(746) in 23S rRNA = pseudouridine(746) in 23S rRNA</text>
        <dbReference type="Rhea" id="RHEA:42548"/>
        <dbReference type="Rhea" id="RHEA-COMP:10109"/>
        <dbReference type="Rhea" id="RHEA-COMP:10110"/>
        <dbReference type="ChEBI" id="CHEBI:65314"/>
        <dbReference type="ChEBI" id="CHEBI:65315"/>
        <dbReference type="EC" id="5.4.99.29"/>
    </reaction>
</comment>
<dbReference type="PANTHER" id="PTHR21600:SF91">
    <property type="entry name" value="DUAL-SPECIFICITY RNA PSEUDOURIDINE SYNTHASE RLUA"/>
    <property type="match status" value="1"/>
</dbReference>
<evidence type="ECO:0000256" key="9">
    <source>
        <dbReference type="RuleBase" id="RU362028"/>
    </source>
</evidence>
<dbReference type="Pfam" id="PF00849">
    <property type="entry name" value="PseudoU_synth_2"/>
    <property type="match status" value="1"/>
</dbReference>
<comment type="function">
    <text evidence="9">Responsible for synthesis of pseudouridine from uracil.</text>
</comment>
<dbReference type="GO" id="GO:0160151">
    <property type="term" value="F:tRNA pseudouridine(32) synthase activity"/>
    <property type="evidence" value="ECO:0007669"/>
    <property type="project" value="UniProtKB-EC"/>
</dbReference>
<dbReference type="InterPro" id="IPR020103">
    <property type="entry name" value="PsdUridine_synth_cat_dom_sf"/>
</dbReference>
<dbReference type="Proteomes" id="UP000203464">
    <property type="component" value="Unassembled WGS sequence"/>
</dbReference>
<keyword evidence="4 9" id="KW-0413">Isomerase</keyword>
<dbReference type="OrthoDB" id="9807829at2"/>
<evidence type="ECO:0000256" key="2">
    <source>
        <dbReference type="ARBA" id="ARBA00022552"/>
    </source>
</evidence>
<feature type="active site" evidence="8">
    <location>
        <position position="62"/>
    </location>
</feature>
<dbReference type="EC" id="5.4.99.-" evidence="9"/>
<dbReference type="GO" id="GO:0160142">
    <property type="term" value="F:23S rRNA pseudouridine(746) synthase activity"/>
    <property type="evidence" value="ECO:0007669"/>
    <property type="project" value="UniProtKB-EC"/>
</dbReference>
<gene>
    <name evidence="11" type="primary">rluA</name>
    <name evidence="11" type="ORF">OCA8868_02653</name>
</gene>
<evidence type="ECO:0000313" key="12">
    <source>
        <dbReference type="Proteomes" id="UP000203464"/>
    </source>
</evidence>
<dbReference type="EMBL" id="FXYD01000004">
    <property type="protein sequence ID" value="SMX42115.1"/>
    <property type="molecule type" value="Genomic_DNA"/>
</dbReference>
<evidence type="ECO:0000313" key="11">
    <source>
        <dbReference type="EMBL" id="SMX42115.1"/>
    </source>
</evidence>
<dbReference type="CDD" id="cd02869">
    <property type="entry name" value="PseudoU_synth_RluA_like"/>
    <property type="match status" value="1"/>
</dbReference>
<dbReference type="PANTHER" id="PTHR21600">
    <property type="entry name" value="MITOCHONDRIAL RNA PSEUDOURIDINE SYNTHASE"/>
    <property type="match status" value="1"/>
</dbReference>
<evidence type="ECO:0000259" key="10">
    <source>
        <dbReference type="Pfam" id="PF00849"/>
    </source>
</evidence>
<protein>
    <recommendedName>
        <fullName evidence="9">Pseudouridine synthase</fullName>
        <ecNumber evidence="9">5.4.99.-</ecNumber>
    </recommendedName>
</protein>
<evidence type="ECO:0000256" key="4">
    <source>
        <dbReference type="ARBA" id="ARBA00023235"/>
    </source>
</evidence>
<keyword evidence="12" id="KW-1185">Reference proteome</keyword>
<comment type="function">
    <text evidence="7">Dual specificity enzyme that catalyzes the synthesis of pseudouridine from uracil-746 in 23S ribosomal RNA and from uracil-32 in the anticodon stem and loop of transfer RNAs.</text>
</comment>
<evidence type="ECO:0000256" key="7">
    <source>
        <dbReference type="ARBA" id="ARBA00037305"/>
    </source>
</evidence>
<dbReference type="InterPro" id="IPR006225">
    <property type="entry name" value="PsdUridine_synth_RluC/D"/>
</dbReference>
<keyword evidence="2" id="KW-0698">rRNA processing</keyword>
<evidence type="ECO:0000256" key="3">
    <source>
        <dbReference type="ARBA" id="ARBA00022694"/>
    </source>
</evidence>
<dbReference type="InterPro" id="IPR006145">
    <property type="entry name" value="PsdUridine_synth_RsuA/RluA"/>
</dbReference>
<dbReference type="PROSITE" id="PS01129">
    <property type="entry name" value="PSI_RLU"/>
    <property type="match status" value="1"/>
</dbReference>
<organism evidence="11 12">
    <name type="scientific">Octadecabacter ascidiaceicola</name>
    <dbReference type="NCBI Taxonomy" id="1655543"/>
    <lineage>
        <taxon>Bacteria</taxon>
        <taxon>Pseudomonadati</taxon>
        <taxon>Pseudomonadota</taxon>
        <taxon>Alphaproteobacteria</taxon>
        <taxon>Rhodobacterales</taxon>
        <taxon>Roseobacteraceae</taxon>
        <taxon>Octadecabacter</taxon>
    </lineage>
</organism>
<evidence type="ECO:0000256" key="1">
    <source>
        <dbReference type="ARBA" id="ARBA00010876"/>
    </source>
</evidence>
<feature type="domain" description="Pseudouridine synthase RsuA/RluA-like" evidence="10">
    <location>
        <begin position="21"/>
        <end position="166"/>
    </location>
</feature>
<dbReference type="RefSeq" id="WP_093997028.1">
    <property type="nucleotide sequence ID" value="NZ_FXYD01000004.1"/>
</dbReference>
<proteinExistence type="inferred from homology"/>
<evidence type="ECO:0000256" key="5">
    <source>
        <dbReference type="ARBA" id="ARBA00036184"/>
    </source>
</evidence>
<dbReference type="AlphaFoldDB" id="A0A238KH32"/>
<dbReference type="GO" id="GO:0000455">
    <property type="term" value="P:enzyme-directed rRNA pseudouridine synthesis"/>
    <property type="evidence" value="ECO:0007669"/>
    <property type="project" value="TreeGrafter"/>
</dbReference>
<dbReference type="SUPFAM" id="SSF55120">
    <property type="entry name" value="Pseudouridine synthase"/>
    <property type="match status" value="1"/>
</dbReference>
<dbReference type="Gene3D" id="3.30.2350.10">
    <property type="entry name" value="Pseudouridine synthase"/>
    <property type="match status" value="1"/>
</dbReference>
<evidence type="ECO:0000256" key="6">
    <source>
        <dbReference type="ARBA" id="ARBA00036916"/>
    </source>
</evidence>
<comment type="catalytic activity">
    <reaction evidence="5">
        <text>uridine(32) in tRNA = pseudouridine(32) in tRNA</text>
        <dbReference type="Rhea" id="RHEA:42544"/>
        <dbReference type="Rhea" id="RHEA-COMP:10107"/>
        <dbReference type="Rhea" id="RHEA-COMP:10108"/>
        <dbReference type="ChEBI" id="CHEBI:65314"/>
        <dbReference type="ChEBI" id="CHEBI:65315"/>
        <dbReference type="EC" id="5.4.99.28"/>
    </reaction>
</comment>
<evidence type="ECO:0000256" key="8">
    <source>
        <dbReference type="PIRSR" id="PIRSR606225-1"/>
    </source>
</evidence>
<name>A0A238KH32_9RHOB</name>
<dbReference type="InterPro" id="IPR050188">
    <property type="entry name" value="RluA_PseudoU_synthase"/>
</dbReference>
<keyword evidence="3" id="KW-0819">tRNA processing</keyword>
<reference evidence="12" key="1">
    <citation type="submission" date="2017-05" db="EMBL/GenBank/DDBJ databases">
        <authorList>
            <person name="Rodrigo-Torres L."/>
            <person name="Arahal R. D."/>
            <person name="Lucena T."/>
        </authorList>
    </citation>
    <scope>NUCLEOTIDE SEQUENCE [LARGE SCALE GENOMIC DNA]</scope>
    <source>
        <strain evidence="12">CECT 8868</strain>
    </source>
</reference>
<accession>A0A238KH32</accession>
<comment type="similarity">
    <text evidence="1 9">Belongs to the pseudouridine synthase RluA family.</text>
</comment>
<dbReference type="GO" id="GO:0008033">
    <property type="term" value="P:tRNA processing"/>
    <property type="evidence" value="ECO:0007669"/>
    <property type="project" value="UniProtKB-KW"/>
</dbReference>
<dbReference type="GO" id="GO:0003723">
    <property type="term" value="F:RNA binding"/>
    <property type="evidence" value="ECO:0007669"/>
    <property type="project" value="InterPro"/>
</dbReference>
<dbReference type="NCBIfam" id="TIGR00005">
    <property type="entry name" value="rluA_subfam"/>
    <property type="match status" value="1"/>
</dbReference>